<dbReference type="GO" id="GO:0016887">
    <property type="term" value="F:ATP hydrolysis activity"/>
    <property type="evidence" value="ECO:0007669"/>
    <property type="project" value="InterPro"/>
</dbReference>
<sequence length="277" mass="31498">MEDLIKLENVSKDYGGNIVLKEVNLAIRRGQSIGIIGANGSGKSTLLRVIAGLTKVTSGKRLQKNNIKINYVPEHFPKMNFTPAEYLYHIGTFQGLSKSEIEEHIEKLFDRFNMQLMKNTMIKYLSKGSMQKVAVIQSLMTKPDVLLLDEPLSGQDLESQERFVEAVQEFREEGVSIAIACHENHLIEKLADRAIVISNKTIHSSREYTTKVIQFKCEDDPILLNTLDRMDGVIKSDVLKDQVHVYVKAQYSNELLKKLLDRDCYIISVNSVMEYTD</sequence>
<dbReference type="Pfam" id="PF00005">
    <property type="entry name" value="ABC_tran"/>
    <property type="match status" value="1"/>
</dbReference>
<dbReference type="InterPro" id="IPR015856">
    <property type="entry name" value="ABC_transpr_CbiO/EcfA_su"/>
</dbReference>
<dbReference type="InterPro" id="IPR051782">
    <property type="entry name" value="ABC_Transporter_VariousFunc"/>
</dbReference>
<gene>
    <name evidence="5" type="primary">glnQ</name>
    <name evidence="6" type="ORF">B9R14_07460</name>
    <name evidence="5" type="ORF">HVS_02845</name>
</gene>
<dbReference type="GO" id="GO:0005524">
    <property type="term" value="F:ATP binding"/>
    <property type="evidence" value="ECO:0007669"/>
    <property type="project" value="UniProtKB-KW"/>
</dbReference>
<evidence type="ECO:0000256" key="2">
    <source>
        <dbReference type="ARBA" id="ARBA00022741"/>
    </source>
</evidence>
<feature type="domain" description="ABC transporter" evidence="4">
    <location>
        <begin position="5"/>
        <end position="224"/>
    </location>
</feature>
<reference evidence="5 7" key="1">
    <citation type="submission" date="2017-12" db="EMBL/GenBank/DDBJ databases">
        <title>Complete genome sequence of Herbivorax saccincola GGR1, a novel Cellulosome-producing hydrolytic bacterium in a thermophilic biogas plant, established by Illumina and Nanopore MinION sequencing.</title>
        <authorList>
            <person name="Pechtl A."/>
            <person name="Ruckert C."/>
            <person name="Koeck D.E."/>
            <person name="Maus I."/>
            <person name="Winkler A."/>
            <person name="Kalinowski J."/>
            <person name="Puhler A."/>
            <person name="Schwarz W.W."/>
            <person name="Zverlov V.V."/>
            <person name="Schluter A."/>
            <person name="Liebl W."/>
        </authorList>
    </citation>
    <scope>NUCLEOTIDE SEQUENCE [LARGE SCALE GENOMIC DNA]</scope>
    <source>
        <strain evidence="5">GGR1</strain>
        <strain evidence="7">SR1</strain>
    </source>
</reference>
<dbReference type="CDD" id="cd03225">
    <property type="entry name" value="ABC_cobalt_CbiO_domain1"/>
    <property type="match status" value="1"/>
</dbReference>
<name>A0A2K9EJ28_9FIRM</name>
<organism evidence="5 7">
    <name type="scientific">Acetivibrio saccincola</name>
    <dbReference type="NCBI Taxonomy" id="1677857"/>
    <lineage>
        <taxon>Bacteria</taxon>
        <taxon>Bacillati</taxon>
        <taxon>Bacillota</taxon>
        <taxon>Clostridia</taxon>
        <taxon>Eubacteriales</taxon>
        <taxon>Oscillospiraceae</taxon>
        <taxon>Acetivibrio</taxon>
    </lineage>
</organism>
<keyword evidence="1" id="KW-0813">Transport</keyword>
<dbReference type="EMBL" id="NEMB01000003">
    <property type="protein sequence ID" value="PQQ66599.1"/>
    <property type="molecule type" value="Genomic_DNA"/>
</dbReference>
<dbReference type="PANTHER" id="PTHR42939:SF1">
    <property type="entry name" value="ABC TRANSPORTER ATP-BINDING PROTEIN ALBC-RELATED"/>
    <property type="match status" value="1"/>
</dbReference>
<dbReference type="InterPro" id="IPR003439">
    <property type="entry name" value="ABC_transporter-like_ATP-bd"/>
</dbReference>
<dbReference type="Gene3D" id="3.40.50.300">
    <property type="entry name" value="P-loop containing nucleotide triphosphate hydrolases"/>
    <property type="match status" value="1"/>
</dbReference>
<dbReference type="InterPro" id="IPR027417">
    <property type="entry name" value="P-loop_NTPase"/>
</dbReference>
<dbReference type="PROSITE" id="PS50893">
    <property type="entry name" value="ABC_TRANSPORTER_2"/>
    <property type="match status" value="1"/>
</dbReference>
<accession>A0A2K9EJ28</accession>
<evidence type="ECO:0000259" key="4">
    <source>
        <dbReference type="PROSITE" id="PS50893"/>
    </source>
</evidence>
<reference evidence="6 8" key="2">
    <citation type="journal article" date="2018" name="Syst. Appl. Microbiol.">
        <title>Characterization and high-quality draft genome sequence of Herbivorax saccincola A7, an anaerobic, alkaliphilic, thermophilic, cellulolytic, and xylanolytic bacterium.</title>
        <authorList>
            <person name="Aikawa S."/>
            <person name="Baramee S."/>
            <person name="Sermsathanaswadi J."/>
            <person name="Thianheng P."/>
            <person name="Tachaapaikoon C."/>
            <person name="Shikata A."/>
            <person name="Waeonukul R."/>
            <person name="Pason P."/>
            <person name="Ratanakhanokchai K."/>
            <person name="Kosugi A."/>
        </authorList>
    </citation>
    <scope>NUCLEOTIDE SEQUENCE [LARGE SCALE GENOMIC DNA]</scope>
    <source>
        <strain evidence="6 8">A7</strain>
    </source>
</reference>
<keyword evidence="2" id="KW-0547">Nucleotide-binding</keyword>
<evidence type="ECO:0000313" key="6">
    <source>
        <dbReference type="EMBL" id="PQQ66599.1"/>
    </source>
</evidence>
<dbReference type="InterPro" id="IPR003593">
    <property type="entry name" value="AAA+_ATPase"/>
</dbReference>
<dbReference type="GO" id="GO:0016020">
    <property type="term" value="C:membrane"/>
    <property type="evidence" value="ECO:0007669"/>
    <property type="project" value="InterPro"/>
</dbReference>
<dbReference type="RefSeq" id="WP_101299000.1">
    <property type="nucleotide sequence ID" value="NZ_CP025197.1"/>
</dbReference>
<dbReference type="KEGG" id="hsc:HVS_02845"/>
<dbReference type="GO" id="GO:0022857">
    <property type="term" value="F:transmembrane transporter activity"/>
    <property type="evidence" value="ECO:0007669"/>
    <property type="project" value="UniProtKB-ARBA"/>
</dbReference>
<evidence type="ECO:0000256" key="3">
    <source>
        <dbReference type="ARBA" id="ARBA00022840"/>
    </source>
</evidence>
<dbReference type="Proteomes" id="UP000239720">
    <property type="component" value="Unassembled WGS sequence"/>
</dbReference>
<dbReference type="EMBL" id="CP025197">
    <property type="protein sequence ID" value="AUG56521.1"/>
    <property type="molecule type" value="Genomic_DNA"/>
</dbReference>
<proteinExistence type="predicted"/>
<dbReference type="AlphaFoldDB" id="A0A2K9EJ28"/>
<dbReference type="SMART" id="SM00382">
    <property type="entry name" value="AAA"/>
    <property type="match status" value="1"/>
</dbReference>
<evidence type="ECO:0000256" key="1">
    <source>
        <dbReference type="ARBA" id="ARBA00022448"/>
    </source>
</evidence>
<protein>
    <submittedName>
        <fullName evidence="5">Glutamine transport ATP-binding protein GlnQ</fullName>
    </submittedName>
</protein>
<keyword evidence="7" id="KW-1185">Reference proteome</keyword>
<dbReference type="SUPFAM" id="SSF52540">
    <property type="entry name" value="P-loop containing nucleoside triphosphate hydrolases"/>
    <property type="match status" value="1"/>
</dbReference>
<evidence type="ECO:0000313" key="7">
    <source>
        <dbReference type="Proteomes" id="UP000233534"/>
    </source>
</evidence>
<evidence type="ECO:0000313" key="5">
    <source>
        <dbReference type="EMBL" id="AUG56521.1"/>
    </source>
</evidence>
<keyword evidence="3 5" id="KW-0067">ATP-binding</keyword>
<dbReference type="PANTHER" id="PTHR42939">
    <property type="entry name" value="ABC TRANSPORTER ATP-BINDING PROTEIN ALBC-RELATED"/>
    <property type="match status" value="1"/>
</dbReference>
<dbReference type="OrthoDB" id="2290519at2"/>
<evidence type="ECO:0000313" key="8">
    <source>
        <dbReference type="Proteomes" id="UP000239720"/>
    </source>
</evidence>
<dbReference type="Proteomes" id="UP000233534">
    <property type="component" value="Chromosome"/>
</dbReference>